<dbReference type="EMBL" id="JACHJU010000002">
    <property type="protein sequence ID" value="MBB4941605.1"/>
    <property type="molecule type" value="Genomic_DNA"/>
</dbReference>
<name>A0A7W7S0F0_9ACTN</name>
<reference evidence="1 2" key="1">
    <citation type="submission" date="2020-08" db="EMBL/GenBank/DDBJ databases">
        <title>Sequencing the genomes of 1000 actinobacteria strains.</title>
        <authorList>
            <person name="Klenk H.-P."/>
        </authorList>
    </citation>
    <scope>NUCLEOTIDE SEQUENCE [LARGE SCALE GENOMIC DNA]</scope>
    <source>
        <strain evidence="1 2">DSM 43023</strain>
    </source>
</reference>
<dbReference type="AlphaFoldDB" id="A0A7W7S0F0"/>
<protein>
    <submittedName>
        <fullName evidence="1">Uncharacterized protein</fullName>
    </submittedName>
</protein>
<keyword evidence="2" id="KW-1185">Reference proteome</keyword>
<evidence type="ECO:0000313" key="2">
    <source>
        <dbReference type="Proteomes" id="UP000534286"/>
    </source>
</evidence>
<comment type="caution">
    <text evidence="1">The sequence shown here is derived from an EMBL/GenBank/DDBJ whole genome shotgun (WGS) entry which is preliminary data.</text>
</comment>
<sequence length="52" mass="5738">MTAIDQDPMLQPGASQCWKILTKLRCCPRRVTAIMQAILVLHQARQLSSGSA</sequence>
<dbReference type="RefSeq" id="WP_184757909.1">
    <property type="nucleotide sequence ID" value="NZ_BAABEK010000090.1"/>
</dbReference>
<dbReference type="Proteomes" id="UP000534286">
    <property type="component" value="Unassembled WGS sequence"/>
</dbReference>
<evidence type="ECO:0000313" key="1">
    <source>
        <dbReference type="EMBL" id="MBB4941605.1"/>
    </source>
</evidence>
<accession>A0A7W7S0F0</accession>
<organism evidence="1 2">
    <name type="scientific">Streptosporangium album</name>
    <dbReference type="NCBI Taxonomy" id="47479"/>
    <lineage>
        <taxon>Bacteria</taxon>
        <taxon>Bacillati</taxon>
        <taxon>Actinomycetota</taxon>
        <taxon>Actinomycetes</taxon>
        <taxon>Streptosporangiales</taxon>
        <taxon>Streptosporangiaceae</taxon>
        <taxon>Streptosporangium</taxon>
    </lineage>
</organism>
<proteinExistence type="predicted"/>
<gene>
    <name evidence="1" type="ORF">FHR32_005982</name>
</gene>